<dbReference type="AlphaFoldDB" id="A0A1H1Z5J4"/>
<dbReference type="Gene3D" id="3.40.50.2300">
    <property type="match status" value="2"/>
</dbReference>
<feature type="domain" description="Periplasmic binding protein" evidence="5">
    <location>
        <begin position="40"/>
        <end position="300"/>
    </location>
</feature>
<feature type="chain" id="PRO_5044558267" evidence="4">
    <location>
        <begin position="36"/>
        <end position="332"/>
    </location>
</feature>
<dbReference type="RefSeq" id="WP_082157790.1">
    <property type="nucleotide sequence ID" value="NZ_OZ061318.1"/>
</dbReference>
<evidence type="ECO:0000313" key="8">
    <source>
        <dbReference type="Proteomes" id="UP000182814"/>
    </source>
</evidence>
<evidence type="ECO:0000256" key="1">
    <source>
        <dbReference type="ARBA" id="ARBA00004196"/>
    </source>
</evidence>
<dbReference type="SUPFAM" id="SSF53822">
    <property type="entry name" value="Periplasmic binding protein-like I"/>
    <property type="match status" value="1"/>
</dbReference>
<name>A0A1H1Z5J4_9PSED</name>
<protein>
    <submittedName>
        <fullName evidence="7">Monosaccharide ABC transporter substrate-binding protein, CUT2 family</fullName>
    </submittedName>
    <submittedName>
        <fullName evidence="6">Sugar ABC transporter substrate-binding protein</fullName>
    </submittedName>
</protein>
<dbReference type="PANTHER" id="PTHR46847">
    <property type="entry name" value="D-ALLOSE-BINDING PERIPLASMIC PROTEIN-RELATED"/>
    <property type="match status" value="1"/>
</dbReference>
<dbReference type="GO" id="GO:0055085">
    <property type="term" value="P:transmembrane transport"/>
    <property type="evidence" value="ECO:0007669"/>
    <property type="project" value="UniProtKB-ARBA"/>
</dbReference>
<evidence type="ECO:0000256" key="2">
    <source>
        <dbReference type="ARBA" id="ARBA00007639"/>
    </source>
</evidence>
<dbReference type="CDD" id="cd01536">
    <property type="entry name" value="PBP1_ABC_sugar_binding-like"/>
    <property type="match status" value="1"/>
</dbReference>
<dbReference type="PANTHER" id="PTHR46847:SF1">
    <property type="entry name" value="D-ALLOSE-BINDING PERIPLASMIC PROTEIN-RELATED"/>
    <property type="match status" value="1"/>
</dbReference>
<dbReference type="InterPro" id="IPR028082">
    <property type="entry name" value="Peripla_BP_I"/>
</dbReference>
<evidence type="ECO:0000313" key="7">
    <source>
        <dbReference type="EMBL" id="SDT28887.1"/>
    </source>
</evidence>
<comment type="subcellular location">
    <subcellularLocation>
        <location evidence="1">Cell envelope</location>
    </subcellularLocation>
</comment>
<organism evidence="7 8">
    <name type="scientific">Pseudomonas lini</name>
    <dbReference type="NCBI Taxonomy" id="163011"/>
    <lineage>
        <taxon>Bacteria</taxon>
        <taxon>Pseudomonadati</taxon>
        <taxon>Pseudomonadota</taxon>
        <taxon>Gammaproteobacteria</taxon>
        <taxon>Pseudomonadales</taxon>
        <taxon>Pseudomonadaceae</taxon>
        <taxon>Pseudomonas</taxon>
    </lineage>
</organism>
<gene>
    <name evidence="6" type="ORF">F7R14_30380</name>
    <name evidence="7" type="ORF">SAMN04490191_3794</name>
</gene>
<sequence length="332" mass="35133">MPNKNFSVRQNHAIRALFKHMIPAVLAVTATVSNAAELTFGYVPGNLAYPYNVATAKGFEAAAKAAGVKAVIIDPRGSVEKQGNALDDMIAQRVDAIGFLPLDSVVAQSFVDKIVDHDIPVAAVAVMVGDPQERAINKPYEQLVALVTTDDIRAGEVAGEHAATLLPKDRVAKIAVVEGVPGYAVVKQLTEGFKTGLKKAGAKYEIVASQPTDWTPEQGERVCQNMLTAHPDLDLIFSQAEDMAIGCARALAAQGSEIALVATGGGSKVGSTGIAAGEINASVCVRPKLLGELLFKSLYESVTHPETPKGKYVTYDLPLLTKDTLNACPDKW</sequence>
<dbReference type="GO" id="GO:0030246">
    <property type="term" value="F:carbohydrate binding"/>
    <property type="evidence" value="ECO:0007669"/>
    <property type="project" value="UniProtKB-ARBA"/>
</dbReference>
<evidence type="ECO:0000256" key="3">
    <source>
        <dbReference type="ARBA" id="ARBA00022729"/>
    </source>
</evidence>
<reference evidence="7" key="2">
    <citation type="submission" date="2016-10" db="EMBL/GenBank/DDBJ databases">
        <authorList>
            <person name="de Groot N.N."/>
        </authorList>
    </citation>
    <scope>NUCLEOTIDE SEQUENCE [LARGE SCALE GENOMIC DNA]</scope>
    <source>
        <strain evidence="7">BS3782</strain>
    </source>
</reference>
<reference evidence="8" key="1">
    <citation type="submission" date="2016-10" db="EMBL/GenBank/DDBJ databases">
        <authorList>
            <person name="Varghese N."/>
            <person name="Submissions S."/>
        </authorList>
    </citation>
    <scope>NUCLEOTIDE SEQUENCE [LARGE SCALE GENOMIC DNA]</scope>
    <source>
        <strain evidence="8">BS3782</strain>
    </source>
</reference>
<dbReference type="Pfam" id="PF13407">
    <property type="entry name" value="Peripla_BP_4"/>
    <property type="match status" value="1"/>
</dbReference>
<reference evidence="6 9" key="3">
    <citation type="submission" date="2019-09" db="EMBL/GenBank/DDBJ databases">
        <title>Draft genome sequences of 48 bacterial type strains from the CCUG.</title>
        <authorList>
            <person name="Tunovic T."/>
            <person name="Pineiro-Iglesias B."/>
            <person name="Unosson C."/>
            <person name="Inganas E."/>
            <person name="Ohlen M."/>
            <person name="Cardew S."/>
            <person name="Jensie-Markopoulos S."/>
            <person name="Salva-Serra F."/>
            <person name="Jaen-Luchoro D."/>
            <person name="Karlsson R."/>
            <person name="Svensson-Stadler L."/>
            <person name="Chun J."/>
            <person name="Moore E."/>
        </authorList>
    </citation>
    <scope>NUCLEOTIDE SEQUENCE [LARGE SCALE GENOMIC DNA]</scope>
    <source>
        <strain evidence="6 9">CCUG 51522</strain>
    </source>
</reference>
<dbReference type="GO" id="GO:0030313">
    <property type="term" value="C:cell envelope"/>
    <property type="evidence" value="ECO:0007669"/>
    <property type="project" value="UniProtKB-SubCell"/>
</dbReference>
<dbReference type="Proteomes" id="UP000434925">
    <property type="component" value="Unassembled WGS sequence"/>
</dbReference>
<evidence type="ECO:0000313" key="9">
    <source>
        <dbReference type="Proteomes" id="UP000434925"/>
    </source>
</evidence>
<dbReference type="EMBL" id="LT629746">
    <property type="protein sequence ID" value="SDT28887.1"/>
    <property type="molecule type" value="Genomic_DNA"/>
</dbReference>
<keyword evidence="8" id="KW-1185">Reference proteome</keyword>
<evidence type="ECO:0000313" key="6">
    <source>
        <dbReference type="EMBL" id="KAB0496004.1"/>
    </source>
</evidence>
<feature type="signal peptide" evidence="4">
    <location>
        <begin position="1"/>
        <end position="35"/>
    </location>
</feature>
<evidence type="ECO:0000259" key="5">
    <source>
        <dbReference type="Pfam" id="PF13407"/>
    </source>
</evidence>
<keyword evidence="3 4" id="KW-0732">Signal</keyword>
<dbReference type="EMBL" id="VZPO01000018">
    <property type="protein sequence ID" value="KAB0496004.1"/>
    <property type="molecule type" value="Genomic_DNA"/>
</dbReference>
<accession>A0A1H1Z5J4</accession>
<dbReference type="InterPro" id="IPR025997">
    <property type="entry name" value="SBP_2_dom"/>
</dbReference>
<comment type="similarity">
    <text evidence="2">Belongs to the bacterial solute-binding protein 2 family.</text>
</comment>
<dbReference type="Proteomes" id="UP000182814">
    <property type="component" value="Chromosome I"/>
</dbReference>
<proteinExistence type="inferred from homology"/>
<evidence type="ECO:0000256" key="4">
    <source>
        <dbReference type="SAM" id="SignalP"/>
    </source>
</evidence>